<evidence type="ECO:0000313" key="4">
    <source>
        <dbReference type="EMBL" id="CAH2237028.1"/>
    </source>
</evidence>
<protein>
    <submittedName>
        <fullName evidence="4">Jg9520 protein</fullName>
    </submittedName>
</protein>
<reference evidence="4" key="1">
    <citation type="submission" date="2022-03" db="EMBL/GenBank/DDBJ databases">
        <authorList>
            <person name="Lindestad O."/>
        </authorList>
    </citation>
    <scope>NUCLEOTIDE SEQUENCE</scope>
</reference>
<evidence type="ECO:0000256" key="3">
    <source>
        <dbReference type="PROSITE-ProRule" id="PRU00497"/>
    </source>
</evidence>
<dbReference type="AlphaFoldDB" id="A0A8S4RLN1"/>
<sequence>MCINALLVVSVFNYGSGSSSKNHNVSGLNPEIECSSKEFSVPAQSEKLAVLTPVPLRTRKAVAPGYYHSLVVIFVKAQQIALELRVTGTLSEPQRDLSEQDNISEEVSRAYKNYNHPPLFEVLDGADTGEIEVRKVRDATENSGDLVTRIPVTVNSPEPIQRGNITPNGTFVKVKRRKQPKQQPSTENKGIPGAIPIEKRVVPESTQSGTERTVTTSPVPRTVVPKTFTKRPPEYNPIFKKIRQRDPVVKIVDETNFVFSHSGNFHYSYEGGDGTKVSSEGELKSFDDDRTGEAVIGSVFYKDDEGNDVSLSYTADENGYRAYGAHLPTPPPIPPAIARALIYLATATTPEPVTKPTIKKN</sequence>
<dbReference type="InterPro" id="IPR000618">
    <property type="entry name" value="Insect_cuticle"/>
</dbReference>
<dbReference type="OrthoDB" id="7445685at2759"/>
<dbReference type="GO" id="GO:0062129">
    <property type="term" value="C:chitin-based extracellular matrix"/>
    <property type="evidence" value="ECO:0007669"/>
    <property type="project" value="TreeGrafter"/>
</dbReference>
<dbReference type="PROSITE" id="PS51155">
    <property type="entry name" value="CHIT_BIND_RR_2"/>
    <property type="match status" value="1"/>
</dbReference>
<evidence type="ECO:0000256" key="1">
    <source>
        <dbReference type="ARBA" id="ARBA00022460"/>
    </source>
</evidence>
<dbReference type="InterPro" id="IPR050468">
    <property type="entry name" value="Cuticle_Struct_Prot"/>
</dbReference>
<keyword evidence="2" id="KW-0732">Signal</keyword>
<dbReference type="InterPro" id="IPR031311">
    <property type="entry name" value="CHIT_BIND_RR_consensus"/>
</dbReference>
<dbReference type="EMBL" id="CAKXAJ010025241">
    <property type="protein sequence ID" value="CAH2237028.1"/>
    <property type="molecule type" value="Genomic_DNA"/>
</dbReference>
<dbReference type="PANTHER" id="PTHR10380">
    <property type="entry name" value="CUTICLE PROTEIN"/>
    <property type="match status" value="1"/>
</dbReference>
<gene>
    <name evidence="4" type="primary">jg9520</name>
    <name evidence="4" type="ORF">PAEG_LOCUS14344</name>
</gene>
<proteinExistence type="predicted"/>
<dbReference type="Proteomes" id="UP000838756">
    <property type="component" value="Unassembled WGS sequence"/>
</dbReference>
<evidence type="ECO:0000313" key="5">
    <source>
        <dbReference type="Proteomes" id="UP000838756"/>
    </source>
</evidence>
<name>A0A8S4RLN1_9NEOP</name>
<dbReference type="Pfam" id="PF00379">
    <property type="entry name" value="Chitin_bind_4"/>
    <property type="match status" value="1"/>
</dbReference>
<dbReference type="PANTHER" id="PTHR10380:SF229">
    <property type="entry name" value="CUTICULAR PROTEIN 49AF, ISOFORM A"/>
    <property type="match status" value="1"/>
</dbReference>
<keyword evidence="5" id="KW-1185">Reference proteome</keyword>
<comment type="caution">
    <text evidence="4">The sequence shown here is derived from an EMBL/GenBank/DDBJ whole genome shotgun (WGS) entry which is preliminary data.</text>
</comment>
<accession>A0A8S4RLN1</accession>
<evidence type="ECO:0000256" key="2">
    <source>
        <dbReference type="ARBA" id="ARBA00022729"/>
    </source>
</evidence>
<dbReference type="GO" id="GO:0008010">
    <property type="term" value="F:structural constituent of chitin-based larval cuticle"/>
    <property type="evidence" value="ECO:0007669"/>
    <property type="project" value="TreeGrafter"/>
</dbReference>
<keyword evidence="1 3" id="KW-0193">Cuticle</keyword>
<organism evidence="4 5">
    <name type="scientific">Pararge aegeria aegeria</name>
    <dbReference type="NCBI Taxonomy" id="348720"/>
    <lineage>
        <taxon>Eukaryota</taxon>
        <taxon>Metazoa</taxon>
        <taxon>Ecdysozoa</taxon>
        <taxon>Arthropoda</taxon>
        <taxon>Hexapoda</taxon>
        <taxon>Insecta</taxon>
        <taxon>Pterygota</taxon>
        <taxon>Neoptera</taxon>
        <taxon>Endopterygota</taxon>
        <taxon>Lepidoptera</taxon>
        <taxon>Glossata</taxon>
        <taxon>Ditrysia</taxon>
        <taxon>Papilionoidea</taxon>
        <taxon>Nymphalidae</taxon>
        <taxon>Satyrinae</taxon>
        <taxon>Satyrini</taxon>
        <taxon>Parargina</taxon>
        <taxon>Pararge</taxon>
    </lineage>
</organism>
<dbReference type="PROSITE" id="PS00233">
    <property type="entry name" value="CHIT_BIND_RR_1"/>
    <property type="match status" value="1"/>
</dbReference>